<dbReference type="AlphaFoldDB" id="A0A511ZM18"/>
<evidence type="ECO:0000256" key="6">
    <source>
        <dbReference type="ARBA" id="ARBA00022842"/>
    </source>
</evidence>
<dbReference type="GO" id="GO:0005829">
    <property type="term" value="C:cytosol"/>
    <property type="evidence" value="ECO:0007669"/>
    <property type="project" value="TreeGrafter"/>
</dbReference>
<gene>
    <name evidence="11" type="primary">rbsK_2</name>
    <name evidence="9" type="synonym">rbsK</name>
    <name evidence="11" type="ORF">OSO01_32250</name>
</gene>
<feature type="binding site" evidence="9">
    <location>
        <begin position="45"/>
        <end position="49"/>
    </location>
    <ligand>
        <name>substrate</name>
    </ligand>
</feature>
<feature type="domain" description="Carbohydrate kinase PfkB" evidence="10">
    <location>
        <begin position="8"/>
        <end position="298"/>
    </location>
</feature>
<dbReference type="GO" id="GO:0004747">
    <property type="term" value="F:ribokinase activity"/>
    <property type="evidence" value="ECO:0007669"/>
    <property type="project" value="UniProtKB-UniRule"/>
</dbReference>
<dbReference type="PANTHER" id="PTHR10584:SF166">
    <property type="entry name" value="RIBOKINASE"/>
    <property type="match status" value="1"/>
</dbReference>
<dbReference type="HAMAP" id="MF_01987">
    <property type="entry name" value="Ribokinase"/>
    <property type="match status" value="1"/>
</dbReference>
<dbReference type="InterPro" id="IPR002139">
    <property type="entry name" value="Ribo/fructo_kinase"/>
</dbReference>
<dbReference type="RefSeq" id="WP_186813683.1">
    <property type="nucleotide sequence ID" value="NZ_BJYM01000013.1"/>
</dbReference>
<feature type="active site" description="Proton acceptor" evidence="9">
    <location>
        <position position="258"/>
    </location>
</feature>
<dbReference type="CDD" id="cd01174">
    <property type="entry name" value="ribokinase"/>
    <property type="match status" value="1"/>
</dbReference>
<keyword evidence="2 9" id="KW-0479">Metal-binding</keyword>
<feature type="binding site" evidence="9">
    <location>
        <position position="190"/>
    </location>
    <ligand>
        <name>ATP</name>
        <dbReference type="ChEBI" id="CHEBI:30616"/>
    </ligand>
</feature>
<feature type="binding site" evidence="9">
    <location>
        <position position="292"/>
    </location>
    <ligand>
        <name>K(+)</name>
        <dbReference type="ChEBI" id="CHEBI:29103"/>
    </ligand>
</feature>
<dbReference type="InterPro" id="IPR029056">
    <property type="entry name" value="Ribokinase-like"/>
</dbReference>
<dbReference type="GO" id="GO:0005524">
    <property type="term" value="F:ATP binding"/>
    <property type="evidence" value="ECO:0007669"/>
    <property type="project" value="UniProtKB-UniRule"/>
</dbReference>
<keyword evidence="6 9" id="KW-0460">Magnesium</keyword>
<comment type="subcellular location">
    <subcellularLocation>
        <location evidence="9">Cytoplasm</location>
    </subcellularLocation>
</comment>
<dbReference type="GO" id="GO:0046872">
    <property type="term" value="F:metal ion binding"/>
    <property type="evidence" value="ECO:0007669"/>
    <property type="project" value="UniProtKB-KW"/>
</dbReference>
<feature type="binding site" evidence="9">
    <location>
        <begin position="226"/>
        <end position="231"/>
    </location>
    <ligand>
        <name>ATP</name>
        <dbReference type="ChEBI" id="CHEBI:30616"/>
    </ligand>
</feature>
<keyword evidence="4 9" id="KW-0418">Kinase</keyword>
<keyword evidence="8 9" id="KW-0119">Carbohydrate metabolism</keyword>
<keyword evidence="3 9" id="KW-0547">Nucleotide-binding</keyword>
<dbReference type="EC" id="2.7.1.15" evidence="9"/>
<comment type="caution">
    <text evidence="11">The sequence shown here is derived from an EMBL/GenBank/DDBJ whole genome shotgun (WGS) entry which is preliminary data.</text>
</comment>
<comment type="function">
    <text evidence="9">Catalyzes the phosphorylation of ribose at O-5 in a reaction requiring ATP and magnesium. The resulting D-ribose-5-phosphate can then be used either for sythesis of nucleotides, histidine, and tryptophan, or as a component of the pentose phosphate pathway.</text>
</comment>
<dbReference type="InterPro" id="IPR011877">
    <property type="entry name" value="Ribokinase"/>
</dbReference>
<comment type="pathway">
    <text evidence="9">Carbohydrate metabolism; D-ribose degradation; D-ribose 5-phosphate from beta-D-ribopyranose: step 2/2.</text>
</comment>
<feature type="binding site" evidence="9">
    <location>
        <begin position="257"/>
        <end position="258"/>
    </location>
    <ligand>
        <name>ATP</name>
        <dbReference type="ChEBI" id="CHEBI:30616"/>
    </ligand>
</feature>
<keyword evidence="5 9" id="KW-0067">ATP-binding</keyword>
<evidence type="ECO:0000256" key="3">
    <source>
        <dbReference type="ARBA" id="ARBA00022741"/>
    </source>
</evidence>
<dbReference type="SUPFAM" id="SSF53613">
    <property type="entry name" value="Ribokinase-like"/>
    <property type="match status" value="1"/>
</dbReference>
<dbReference type="EMBL" id="BJYM01000013">
    <property type="protein sequence ID" value="GEN88486.1"/>
    <property type="molecule type" value="Genomic_DNA"/>
</dbReference>
<feature type="binding site" evidence="9">
    <location>
        <position position="296"/>
    </location>
    <ligand>
        <name>K(+)</name>
        <dbReference type="ChEBI" id="CHEBI:29103"/>
    </ligand>
</feature>
<evidence type="ECO:0000256" key="1">
    <source>
        <dbReference type="ARBA" id="ARBA00022679"/>
    </source>
</evidence>
<dbReference type="InterPro" id="IPR011611">
    <property type="entry name" value="PfkB_dom"/>
</dbReference>
<dbReference type="PRINTS" id="PR00990">
    <property type="entry name" value="RIBOKINASE"/>
</dbReference>
<name>A0A511ZM18_9BACI</name>
<dbReference type="UniPathway" id="UPA00916">
    <property type="reaction ID" value="UER00889"/>
</dbReference>
<dbReference type="Gene3D" id="3.40.1190.20">
    <property type="match status" value="1"/>
</dbReference>
<comment type="caution">
    <text evidence="9">Lacks conserved residue(s) required for the propagation of feature annotation.</text>
</comment>
<keyword evidence="9" id="KW-0963">Cytoplasm</keyword>
<evidence type="ECO:0000256" key="2">
    <source>
        <dbReference type="ARBA" id="ARBA00022723"/>
    </source>
</evidence>
<keyword evidence="7 9" id="KW-0630">Potassium</keyword>
<protein>
    <recommendedName>
        <fullName evidence="9">Ribokinase</fullName>
        <shortName evidence="9">RK</shortName>
        <ecNumber evidence="9">2.7.1.15</ecNumber>
    </recommendedName>
</protein>
<comment type="subunit">
    <text evidence="9">Homodimer.</text>
</comment>
<keyword evidence="12" id="KW-1185">Reference proteome</keyword>
<sequence length="315" mass="34574">MNISSANQELLVCGTINMDLFAYVDRMPSIGETLASRFTMSTAGGKALNQAVAASRLHANTRFIGKIGKDFFGTNIKETLMRENINLCDLIVDPRLETGTSFIIVNGSGDNTIITNLNANQSISTDEIDNVLSDLKYVEIASLQLEMPIKTREEIIKKLHDARIKTILNAAPVVEMSNQSLSMIDVLIVNEVEAGQMLGKNMKTIENVTKHIRDLKRRDNQKIIVTLGSQGCIFADGEQVDHISAPQVEVINTTGAGDCFCGSFAARWMDHSFSEAVEYAVYASALSVTKHGAVESMPYLEEVNTFFNNKEAKEG</sequence>
<dbReference type="PANTHER" id="PTHR10584">
    <property type="entry name" value="SUGAR KINASE"/>
    <property type="match status" value="1"/>
</dbReference>
<feature type="binding site" evidence="9">
    <location>
        <begin position="17"/>
        <end position="19"/>
    </location>
    <ligand>
        <name>substrate</name>
    </ligand>
</feature>
<comment type="cofactor">
    <cofactor evidence="9">
        <name>Mg(2+)</name>
        <dbReference type="ChEBI" id="CHEBI:18420"/>
    </cofactor>
    <text evidence="9">Requires a divalent cation, most likely magnesium in vivo, as an electrophilic catalyst to aid phosphoryl group transfer. It is the chelate of the metal and the nucleotide that is the actual substrate.</text>
</comment>
<evidence type="ECO:0000313" key="12">
    <source>
        <dbReference type="Proteomes" id="UP000321558"/>
    </source>
</evidence>
<evidence type="ECO:0000256" key="8">
    <source>
        <dbReference type="ARBA" id="ARBA00023277"/>
    </source>
</evidence>
<feature type="binding site" evidence="9">
    <location>
        <position position="146"/>
    </location>
    <ligand>
        <name>substrate</name>
    </ligand>
</feature>
<dbReference type="Proteomes" id="UP000321558">
    <property type="component" value="Unassembled WGS sequence"/>
</dbReference>
<feature type="binding site" evidence="9">
    <location>
        <position position="287"/>
    </location>
    <ligand>
        <name>K(+)</name>
        <dbReference type="ChEBI" id="CHEBI:29103"/>
    </ligand>
</feature>
<feature type="binding site" evidence="9">
    <location>
        <position position="290"/>
    </location>
    <ligand>
        <name>K(+)</name>
        <dbReference type="ChEBI" id="CHEBI:29103"/>
    </ligand>
</feature>
<evidence type="ECO:0000256" key="5">
    <source>
        <dbReference type="ARBA" id="ARBA00022840"/>
    </source>
</evidence>
<evidence type="ECO:0000256" key="9">
    <source>
        <dbReference type="HAMAP-Rule" id="MF_01987"/>
    </source>
</evidence>
<comment type="catalytic activity">
    <reaction evidence="9">
        <text>D-ribose + ATP = D-ribose 5-phosphate + ADP + H(+)</text>
        <dbReference type="Rhea" id="RHEA:13697"/>
        <dbReference type="ChEBI" id="CHEBI:15378"/>
        <dbReference type="ChEBI" id="CHEBI:30616"/>
        <dbReference type="ChEBI" id="CHEBI:47013"/>
        <dbReference type="ChEBI" id="CHEBI:78346"/>
        <dbReference type="ChEBI" id="CHEBI:456216"/>
        <dbReference type="EC" id="2.7.1.15"/>
    </reaction>
</comment>
<accession>A0A511ZM18</accession>
<evidence type="ECO:0000256" key="4">
    <source>
        <dbReference type="ARBA" id="ARBA00022777"/>
    </source>
</evidence>
<feature type="binding site" evidence="9">
    <location>
        <position position="254"/>
    </location>
    <ligand>
        <name>K(+)</name>
        <dbReference type="ChEBI" id="CHEBI:29103"/>
    </ligand>
</feature>
<dbReference type="GO" id="GO:0019303">
    <property type="term" value="P:D-ribose catabolic process"/>
    <property type="evidence" value="ECO:0007669"/>
    <property type="project" value="UniProtKB-UniRule"/>
</dbReference>
<feature type="binding site" evidence="9">
    <location>
        <position position="252"/>
    </location>
    <ligand>
        <name>K(+)</name>
        <dbReference type="ChEBI" id="CHEBI:29103"/>
    </ligand>
</feature>
<feature type="binding site" evidence="9">
    <location>
        <position position="258"/>
    </location>
    <ligand>
        <name>substrate</name>
    </ligand>
</feature>
<evidence type="ECO:0000259" key="10">
    <source>
        <dbReference type="Pfam" id="PF00294"/>
    </source>
</evidence>
<comment type="activity regulation">
    <text evidence="9">Activated by a monovalent cation that binds near, but not in, the active site. The most likely occupant of the site in vivo is potassium. Ion binding induces a conformational change that may alter substrate affinity.</text>
</comment>
<organism evidence="11 12">
    <name type="scientific">Oceanobacillus sojae</name>
    <dbReference type="NCBI Taxonomy" id="582851"/>
    <lineage>
        <taxon>Bacteria</taxon>
        <taxon>Bacillati</taxon>
        <taxon>Bacillota</taxon>
        <taxon>Bacilli</taxon>
        <taxon>Bacillales</taxon>
        <taxon>Bacillaceae</taxon>
        <taxon>Oceanobacillus</taxon>
    </lineage>
</organism>
<keyword evidence="1 9" id="KW-0808">Transferase</keyword>
<evidence type="ECO:0000313" key="11">
    <source>
        <dbReference type="EMBL" id="GEN88486.1"/>
    </source>
</evidence>
<evidence type="ECO:0000256" key="7">
    <source>
        <dbReference type="ARBA" id="ARBA00022958"/>
    </source>
</evidence>
<reference evidence="11 12" key="1">
    <citation type="submission" date="2019-07" db="EMBL/GenBank/DDBJ databases">
        <title>Whole genome shotgun sequence of Oceanobacillus sojae NBRC 105379.</title>
        <authorList>
            <person name="Hosoyama A."/>
            <person name="Uohara A."/>
            <person name="Ohji S."/>
            <person name="Ichikawa N."/>
        </authorList>
    </citation>
    <scope>NUCLEOTIDE SEQUENCE [LARGE SCALE GENOMIC DNA]</scope>
    <source>
        <strain evidence="11 12">NBRC 105379</strain>
    </source>
</reference>
<proteinExistence type="inferred from homology"/>
<dbReference type="Pfam" id="PF00294">
    <property type="entry name" value="PfkB"/>
    <property type="match status" value="1"/>
</dbReference>
<comment type="similarity">
    <text evidence="9">Belongs to the carbohydrate kinase PfkB family. Ribokinase subfamily.</text>
</comment>